<dbReference type="InterPro" id="IPR051235">
    <property type="entry name" value="CEP152/SHC-Transforming"/>
</dbReference>
<reference evidence="4 5" key="1">
    <citation type="submission" date="2019-03" db="EMBL/GenBank/DDBJ databases">
        <title>An improved genome assembly of the fluke Schistosoma japonicum.</title>
        <authorList>
            <person name="Hu W."/>
            <person name="Luo F."/>
            <person name="Yin M."/>
            <person name="Mo X."/>
            <person name="Sun C."/>
            <person name="Wu Q."/>
            <person name="Zhu B."/>
            <person name="Xiang M."/>
            <person name="Wang J."/>
            <person name="Wang Y."/>
            <person name="Zhang T."/>
            <person name="Xu B."/>
            <person name="Zheng H."/>
            <person name="Feng Z."/>
        </authorList>
    </citation>
    <scope>NUCLEOTIDE SEQUENCE [LARGE SCALE GENOMIC DNA]</scope>
    <source>
        <strain evidence="4">HuSjv2</strain>
        <tissue evidence="4">Worms</tissue>
    </source>
</reference>
<evidence type="ECO:0000313" key="4">
    <source>
        <dbReference type="EMBL" id="TNN10114.1"/>
    </source>
</evidence>
<dbReference type="EMBL" id="SKCS01000374">
    <property type="protein sequence ID" value="TNN10114.1"/>
    <property type="molecule type" value="Genomic_DNA"/>
</dbReference>
<feature type="domain" description="CEP152 CEP63 binding coiled coil" evidence="3">
    <location>
        <begin position="1201"/>
        <end position="1236"/>
    </location>
</feature>
<evidence type="ECO:0000313" key="5">
    <source>
        <dbReference type="Proteomes" id="UP000311919"/>
    </source>
</evidence>
<feature type="coiled-coil region" evidence="1">
    <location>
        <begin position="699"/>
        <end position="803"/>
    </location>
</feature>
<dbReference type="PANTHER" id="PTHR10337:SF6">
    <property type="entry name" value="CENTROSOMAL PROTEIN OF 152 KDA"/>
    <property type="match status" value="1"/>
</dbReference>
<name>A0A4Z2D0X8_SCHJA</name>
<evidence type="ECO:0000256" key="2">
    <source>
        <dbReference type="SAM" id="MobiDB-lite"/>
    </source>
</evidence>
<keyword evidence="5" id="KW-1185">Reference proteome</keyword>
<organism evidence="4 5">
    <name type="scientific">Schistosoma japonicum</name>
    <name type="common">Blood fluke</name>
    <dbReference type="NCBI Taxonomy" id="6182"/>
    <lineage>
        <taxon>Eukaryota</taxon>
        <taxon>Metazoa</taxon>
        <taxon>Spiralia</taxon>
        <taxon>Lophotrochozoa</taxon>
        <taxon>Platyhelminthes</taxon>
        <taxon>Trematoda</taxon>
        <taxon>Digenea</taxon>
        <taxon>Strigeidida</taxon>
        <taxon>Schistosomatoidea</taxon>
        <taxon>Schistosomatidae</taxon>
        <taxon>Schistosoma</taxon>
    </lineage>
</organism>
<dbReference type="GO" id="GO:0007099">
    <property type="term" value="P:centriole replication"/>
    <property type="evidence" value="ECO:0007669"/>
    <property type="project" value="TreeGrafter"/>
</dbReference>
<protein>
    <submittedName>
        <fullName evidence="4">Centrosomal protein</fullName>
    </submittedName>
</protein>
<dbReference type="STRING" id="6182.A0A4Z2D0X8"/>
<feature type="region of interest" description="Disordered" evidence="2">
    <location>
        <begin position="625"/>
        <end position="661"/>
    </location>
</feature>
<feature type="coiled-coil region" evidence="1">
    <location>
        <begin position="324"/>
        <end position="390"/>
    </location>
</feature>
<dbReference type="PANTHER" id="PTHR10337">
    <property type="entry name" value="SHC TRANSFORMING PROTEIN"/>
    <property type="match status" value="1"/>
</dbReference>
<gene>
    <name evidence="4" type="ORF">EWB00_005731</name>
</gene>
<dbReference type="OrthoDB" id="10064205at2759"/>
<feature type="compositionally biased region" description="Polar residues" evidence="2">
    <location>
        <begin position="195"/>
        <end position="205"/>
    </location>
</feature>
<dbReference type="Proteomes" id="UP000311919">
    <property type="component" value="Unassembled WGS sequence"/>
</dbReference>
<evidence type="ECO:0000259" key="3">
    <source>
        <dbReference type="Pfam" id="PF25770"/>
    </source>
</evidence>
<dbReference type="Pfam" id="PF25770">
    <property type="entry name" value="CC_CEP63-bind_CEP152"/>
    <property type="match status" value="1"/>
</dbReference>
<sequence>MATETINFDCNEFKIDDVELDHEDAILKQELDRLISEQLSNFDLSDEEDQLGLVENDSIPVSSNHLINIFDEEKLSLLEGAIQNFKECSENATTNSNELMNSGCSNQYPRNSHRISDSFGQYILNTHGFQQSESTNNEFDKHENPNNSHSVGNSQHASKGTSSNPAVSLDSSLPDEIRKPLSNITRHVKEPFASQDANSLPSDRTCSLQTSSSAWSFVAPSSHFLSTTNPRICPENYKVLTPSHVTFDRLTQASVPIDTLDMRPTRTQAASNEVVENVPHKNVFIPSFVPVTSSSAYENVDYYLLLTDKQDRRELLYTARGHQLQALQAEVVQLKEDIAKEKRLSSHRLLLAEGDKERLRSELLAKEDAVKSLRNELAAKQENFEVLQKQLQQNEVSQKKLGEELSALRSTNESLSSQLVELTTGNALKRAEEREAQLTQSLEQRFISKTEEIKAELIATQRHLTEKEAEVTDLRRQLEVSKAEIIKAQQTHNEMIKEANKQLEEAQKHCQQLASSSLCSEVTSLRQRVIELETSKKITDDVNKILQDELRDFRDQVSIYESVLKLDVYFHGNDENQILHETSEYTPVGVKGRYSGKSVAFADNDAIEHRRTNPRRRRPCSAIERPIHNAGGDTYTFTDWHSDEQSNRSQQNSKQVHSDSDDLVGKLNEHEQSYFQLFPSQRILTSTPAVSVISPKSPMAKLRSELERCLINYKAKREQITRLHEILYTTRCQLHQSKEESEKAEKSAKLLQERVLSLEQELSTLRSIGDNPGPREVVLSGQLERLRGDYAHLEEELQATRGRLQAALGSETKALEAEKTATERLAAFTAERDAAISRAKAVCEAEYTAMRRQLEADWSSERESNTRLAEEKLTEMRNKLCNMEREVQRVTNLYQESQMSVKKAVENALMEAMKLREAERMRFWREELPEQIEAARQSWILQLKAQNTGTNDLSNKFKNKGTQMEESTSVNVGVNTSNVEKSNICVQTELSEFLSMKFGVAIHEPITDSFNNNEIKSVLLNKYPVLSEYLPEECIFYLCTHLTETSYISIYHLEKEIASSSHNIIKHLLKQIEGEIDKLADVYKVAHVFEKNADNDFSSENRLTFKCLDPSLNSNFVSTTLDKSSAILEQTSPNYLTKYSKIQLSKMVDRKYQSVLAKIQLLFASLYDTSASLRKLESSSLNVSSLSNEHKSIQVKGLEAEHYYSTIQKIKADVLNYVELCQSRAAQILHSELARVHRRACRQFTSQLRQALLEAGAPIFRSSRCSDFPNKTVDLGNTIDFSTVKNNLYQLNTSSRDIGLSGALESSDFKAATIIPTQSAHSDLESLLHVIDEVCASTEAKFYSDTTTGSRLFSQFTVSNSHSDEIRQSPVSNSNMSIFNGAEIMATSSHDNVTHNSYIVPECKQHQSATLNDCSHIKQNQDHNLSARSVPSQFCNLLNGNNKSPVSFTFQSLFSL</sequence>
<evidence type="ECO:0000256" key="1">
    <source>
        <dbReference type="SAM" id="Coils"/>
    </source>
</evidence>
<dbReference type="InterPro" id="IPR057659">
    <property type="entry name" value="CEP152_CC"/>
</dbReference>
<feature type="region of interest" description="Disordered" evidence="2">
    <location>
        <begin position="133"/>
        <end position="205"/>
    </location>
</feature>
<comment type="caution">
    <text evidence="4">The sequence shown here is derived from an EMBL/GenBank/DDBJ whole genome shotgun (WGS) entry which is preliminary data.</text>
</comment>
<feature type="coiled-coil region" evidence="1">
    <location>
        <begin position="457"/>
        <end position="516"/>
    </location>
</feature>
<dbReference type="GO" id="GO:0005813">
    <property type="term" value="C:centrosome"/>
    <property type="evidence" value="ECO:0007669"/>
    <property type="project" value="TreeGrafter"/>
</dbReference>
<feature type="compositionally biased region" description="Polar residues" evidence="2">
    <location>
        <begin position="145"/>
        <end position="171"/>
    </location>
</feature>
<proteinExistence type="predicted"/>
<keyword evidence="1" id="KW-0175">Coiled coil</keyword>
<accession>A0A4Z2D0X8</accession>